<evidence type="ECO:0000313" key="10">
    <source>
        <dbReference type="EMBL" id="SFU09751.1"/>
    </source>
</evidence>
<feature type="signal peptide" evidence="8">
    <location>
        <begin position="1"/>
        <end position="22"/>
    </location>
</feature>
<dbReference type="RefSeq" id="WP_054783742.1">
    <property type="nucleotide sequence ID" value="NZ_FPBD01000008.1"/>
</dbReference>
<dbReference type="InterPro" id="IPR005594">
    <property type="entry name" value="YadA_C"/>
</dbReference>
<evidence type="ECO:0000256" key="1">
    <source>
        <dbReference type="ARBA" id="ARBA00004241"/>
    </source>
</evidence>
<keyword evidence="7" id="KW-0998">Cell outer membrane</keyword>
<sequence>MTHLKYSCAFIALLASAGMAHAGTITITTDGSDVVTAYTGSSDNATTAYDETTETDITESANVDRIFATEINGNAANIASNAQTISDFEKLFGTVQTTAPAAISDAVKDPLKNATGTPVEDVRAIEGALKDGTTAKTEWKAYLDHVEAKAAAGEKITMDAPADPVAADFTSGALPADMAADLAALGTAVGDYTTEQQPHEDYSVFTTANGANASGRATAQALANGEGLANGILASFNAVDAKIGDISTLPSDLQAPTPADTTVVSAVTKLNEKVGSLADLNSTFTGTARNNVVAAVNSNAERITANSDAIANNSSRIVSLEEDVDELQAGVAMAIAIANAPIIQGGYNGLSLSGGFGHFKGKSAGSMKAAFMPMDNMAITASVATDFDDNVAAGAGLGFSF</sequence>
<evidence type="ECO:0000256" key="4">
    <source>
        <dbReference type="ARBA" id="ARBA00022692"/>
    </source>
</evidence>
<feature type="chain" id="PRO_5010231606" evidence="8">
    <location>
        <begin position="23"/>
        <end position="401"/>
    </location>
</feature>
<evidence type="ECO:0000256" key="3">
    <source>
        <dbReference type="ARBA" id="ARBA00022452"/>
    </source>
</evidence>
<organism evidence="10 11">
    <name type="scientific">Pseudovibrio denitrificans</name>
    <dbReference type="NCBI Taxonomy" id="258256"/>
    <lineage>
        <taxon>Bacteria</taxon>
        <taxon>Pseudomonadati</taxon>
        <taxon>Pseudomonadota</taxon>
        <taxon>Alphaproteobacteria</taxon>
        <taxon>Hyphomicrobiales</taxon>
        <taxon>Stappiaceae</taxon>
        <taxon>Pseudovibrio</taxon>
    </lineage>
</organism>
<keyword evidence="4" id="KW-0812">Transmembrane</keyword>
<protein>
    <submittedName>
        <fullName evidence="10">YadA-like C-terminal region</fullName>
    </submittedName>
</protein>
<dbReference type="Gene3D" id="3.30.1300.30">
    <property type="entry name" value="GSPII I/J protein-like"/>
    <property type="match status" value="1"/>
</dbReference>
<evidence type="ECO:0000256" key="7">
    <source>
        <dbReference type="ARBA" id="ARBA00023237"/>
    </source>
</evidence>
<evidence type="ECO:0000256" key="2">
    <source>
        <dbReference type="ARBA" id="ARBA00004442"/>
    </source>
</evidence>
<comment type="subcellular location">
    <subcellularLocation>
        <location evidence="2">Cell outer membrane</location>
    </subcellularLocation>
    <subcellularLocation>
        <location evidence="1">Cell surface</location>
    </subcellularLocation>
</comment>
<evidence type="ECO:0000256" key="5">
    <source>
        <dbReference type="ARBA" id="ARBA00022729"/>
    </source>
</evidence>
<dbReference type="Proteomes" id="UP000183371">
    <property type="component" value="Unassembled WGS sequence"/>
</dbReference>
<evidence type="ECO:0000256" key="8">
    <source>
        <dbReference type="SAM" id="SignalP"/>
    </source>
</evidence>
<dbReference type="SUPFAM" id="SSF54523">
    <property type="entry name" value="Pili subunits"/>
    <property type="match status" value="1"/>
</dbReference>
<keyword evidence="6" id="KW-0472">Membrane</keyword>
<accession>A0A1I7DDF6</accession>
<dbReference type="AlphaFoldDB" id="A0A1I7DDF6"/>
<dbReference type="Pfam" id="PF03895">
    <property type="entry name" value="YadA_anchor"/>
    <property type="match status" value="1"/>
</dbReference>
<feature type="domain" description="Trimeric autotransporter adhesin YadA-like C-terminal membrane anchor" evidence="9">
    <location>
        <begin position="351"/>
        <end position="401"/>
    </location>
</feature>
<keyword evidence="5 8" id="KW-0732">Signal</keyword>
<evidence type="ECO:0000256" key="6">
    <source>
        <dbReference type="ARBA" id="ARBA00023136"/>
    </source>
</evidence>
<gene>
    <name evidence="10" type="ORF">SAMN05444141_108188</name>
</gene>
<dbReference type="InterPro" id="IPR045584">
    <property type="entry name" value="Pilin-like"/>
</dbReference>
<evidence type="ECO:0000259" key="9">
    <source>
        <dbReference type="Pfam" id="PF03895"/>
    </source>
</evidence>
<name>A0A1I7DDF6_9HYPH</name>
<dbReference type="GO" id="GO:0009279">
    <property type="term" value="C:cell outer membrane"/>
    <property type="evidence" value="ECO:0007669"/>
    <property type="project" value="UniProtKB-SubCell"/>
</dbReference>
<keyword evidence="11" id="KW-1185">Reference proteome</keyword>
<keyword evidence="3" id="KW-1134">Transmembrane beta strand</keyword>
<dbReference type="GO" id="GO:0009986">
    <property type="term" value="C:cell surface"/>
    <property type="evidence" value="ECO:0007669"/>
    <property type="project" value="UniProtKB-SubCell"/>
</dbReference>
<dbReference type="EMBL" id="FPBD01000008">
    <property type="protein sequence ID" value="SFU09751.1"/>
    <property type="molecule type" value="Genomic_DNA"/>
</dbReference>
<evidence type="ECO:0000313" key="11">
    <source>
        <dbReference type="Proteomes" id="UP000183371"/>
    </source>
</evidence>
<proteinExistence type="predicted"/>
<reference evidence="11" key="1">
    <citation type="submission" date="2016-10" db="EMBL/GenBank/DDBJ databases">
        <authorList>
            <person name="Varghese N."/>
            <person name="Submissions S."/>
        </authorList>
    </citation>
    <scope>NUCLEOTIDE SEQUENCE [LARGE SCALE GENOMIC DNA]</scope>
    <source>
        <strain evidence="11">DSM 17465</strain>
    </source>
</reference>